<dbReference type="Proteomes" id="UP000828251">
    <property type="component" value="Unassembled WGS sequence"/>
</dbReference>
<sequence length="132" mass="15333">MVTWSRDEVKCLNLRCYVTTCLDNENELRWATSSGIGMKKTLIVYRQMIEAFIKDNFLWMSYSAPNVAPIIPQWFGCKQFVLDVPQQFDDVHVPNHRYVRRNQSVAELNSEVQLLNPRTSSNQWVDAFGEGS</sequence>
<dbReference type="OrthoDB" id="1296690at2759"/>
<evidence type="ECO:0000313" key="2">
    <source>
        <dbReference type="Proteomes" id="UP000828251"/>
    </source>
</evidence>
<reference evidence="1 2" key="1">
    <citation type="journal article" date="2021" name="Plant Biotechnol. J.">
        <title>Multi-omics assisted identification of the key and species-specific regulatory components of drought-tolerant mechanisms in Gossypium stocksii.</title>
        <authorList>
            <person name="Yu D."/>
            <person name="Ke L."/>
            <person name="Zhang D."/>
            <person name="Wu Y."/>
            <person name="Sun Y."/>
            <person name="Mei J."/>
            <person name="Sun J."/>
            <person name="Sun Y."/>
        </authorList>
    </citation>
    <scope>NUCLEOTIDE SEQUENCE [LARGE SCALE GENOMIC DNA]</scope>
    <source>
        <strain evidence="2">cv. E1</strain>
        <tissue evidence="1">Leaf</tissue>
    </source>
</reference>
<gene>
    <name evidence="1" type="ORF">J1N35_029299</name>
</gene>
<name>A0A9D3ZT71_9ROSI</name>
<proteinExistence type="predicted"/>
<keyword evidence="2" id="KW-1185">Reference proteome</keyword>
<evidence type="ECO:0008006" key="3">
    <source>
        <dbReference type="Google" id="ProtNLM"/>
    </source>
</evidence>
<evidence type="ECO:0000313" key="1">
    <source>
        <dbReference type="EMBL" id="KAH1064312.1"/>
    </source>
</evidence>
<comment type="caution">
    <text evidence="1">The sequence shown here is derived from an EMBL/GenBank/DDBJ whole genome shotgun (WGS) entry which is preliminary data.</text>
</comment>
<dbReference type="EMBL" id="JAIQCV010000009">
    <property type="protein sequence ID" value="KAH1064312.1"/>
    <property type="molecule type" value="Genomic_DNA"/>
</dbReference>
<accession>A0A9D3ZT71</accession>
<organism evidence="1 2">
    <name type="scientific">Gossypium stocksii</name>
    <dbReference type="NCBI Taxonomy" id="47602"/>
    <lineage>
        <taxon>Eukaryota</taxon>
        <taxon>Viridiplantae</taxon>
        <taxon>Streptophyta</taxon>
        <taxon>Embryophyta</taxon>
        <taxon>Tracheophyta</taxon>
        <taxon>Spermatophyta</taxon>
        <taxon>Magnoliopsida</taxon>
        <taxon>eudicotyledons</taxon>
        <taxon>Gunneridae</taxon>
        <taxon>Pentapetalae</taxon>
        <taxon>rosids</taxon>
        <taxon>malvids</taxon>
        <taxon>Malvales</taxon>
        <taxon>Malvaceae</taxon>
        <taxon>Malvoideae</taxon>
        <taxon>Gossypium</taxon>
    </lineage>
</organism>
<protein>
    <recommendedName>
        <fullName evidence="3">Aminotransferase-like plant mobile domain-containing protein</fullName>
    </recommendedName>
</protein>
<dbReference type="AlphaFoldDB" id="A0A9D3ZT71"/>